<dbReference type="NCBIfam" id="TIGR00762">
    <property type="entry name" value="DegV"/>
    <property type="match status" value="1"/>
</dbReference>
<proteinExistence type="predicted"/>
<dbReference type="PROSITE" id="PS51482">
    <property type="entry name" value="DEGV"/>
    <property type="match status" value="1"/>
</dbReference>
<dbReference type="Gene3D" id="3.30.1180.10">
    <property type="match status" value="1"/>
</dbReference>
<evidence type="ECO:0000256" key="2">
    <source>
        <dbReference type="ARBA" id="ARBA00023121"/>
    </source>
</evidence>
<dbReference type="Gene3D" id="3.40.50.10440">
    <property type="entry name" value="Dihydroxyacetone kinase, domain 1"/>
    <property type="match status" value="1"/>
</dbReference>
<keyword evidence="2" id="KW-0446">Lipid-binding</keyword>
<dbReference type="SUPFAM" id="SSF82549">
    <property type="entry name" value="DAK1/DegV-like"/>
    <property type="match status" value="1"/>
</dbReference>
<dbReference type="InterPro" id="IPR003797">
    <property type="entry name" value="DegV"/>
</dbReference>
<accession>A0A8J7HCS7</accession>
<dbReference type="InterPro" id="IPR050270">
    <property type="entry name" value="DegV_domain_contain"/>
</dbReference>
<keyword evidence="4" id="KW-1185">Reference proteome</keyword>
<sequence>MSDYVIVSDATLDLPIQILEEYDINVIPMGFDIDGVEFNHYPDEKEISVEAFYGKLKAGATSHTTQITPGVFIEYFTCLLNQGKDILYIAFSSGLSGTYHAAGLVMKDLAEEYPDRKIYIVDSLCASVGEGLLVYHAAMQKKNGLSIDELRNWVEDHKYASRHWFTVRDLHYLKRGGRITSIEAVVGTALRIRPVLGTNEEGKLEVVSKVRGSKAELEFLVSKMETEGTDLASQTVIIGHGDNLEQAVALEKLIRSKNLVKDIIISKIGPIIGTHTGPGMLALVYMGNKGQIKIF</sequence>
<evidence type="ECO:0000313" key="4">
    <source>
        <dbReference type="Proteomes" id="UP000623269"/>
    </source>
</evidence>
<dbReference type="Pfam" id="PF02645">
    <property type="entry name" value="DegV"/>
    <property type="match status" value="1"/>
</dbReference>
<dbReference type="PANTHER" id="PTHR33434:SF3">
    <property type="entry name" value="DEGV DOMAIN-CONTAINING PROTEIN YITS"/>
    <property type="match status" value="1"/>
</dbReference>
<dbReference type="InterPro" id="IPR043168">
    <property type="entry name" value="DegV_C"/>
</dbReference>
<dbReference type="Proteomes" id="UP000623269">
    <property type="component" value="Unassembled WGS sequence"/>
</dbReference>
<dbReference type="PANTHER" id="PTHR33434">
    <property type="entry name" value="DEGV DOMAIN-CONTAINING PROTEIN DR_1986-RELATED"/>
    <property type="match status" value="1"/>
</dbReference>
<evidence type="ECO:0000256" key="1">
    <source>
        <dbReference type="ARBA" id="ARBA00003238"/>
    </source>
</evidence>
<name>A0A8J7HCS7_9FIRM</name>
<protein>
    <submittedName>
        <fullName evidence="3">DegV family protein</fullName>
    </submittedName>
</protein>
<dbReference type="EMBL" id="JAEAGR010000010">
    <property type="protein sequence ID" value="MBH1941257.1"/>
    <property type="molecule type" value="Genomic_DNA"/>
</dbReference>
<comment type="caution">
    <text evidence="3">The sequence shown here is derived from an EMBL/GenBank/DDBJ whole genome shotgun (WGS) entry which is preliminary data.</text>
</comment>
<dbReference type="RefSeq" id="WP_197661481.1">
    <property type="nucleotide sequence ID" value="NZ_JAEAGR010000010.1"/>
</dbReference>
<organism evidence="3 4">
    <name type="scientific">Mobilitalea sibirica</name>
    <dbReference type="NCBI Taxonomy" id="1462919"/>
    <lineage>
        <taxon>Bacteria</taxon>
        <taxon>Bacillati</taxon>
        <taxon>Bacillota</taxon>
        <taxon>Clostridia</taxon>
        <taxon>Lachnospirales</taxon>
        <taxon>Lachnospiraceae</taxon>
        <taxon>Mobilitalea</taxon>
    </lineage>
</organism>
<gene>
    <name evidence="3" type="ORF">I5677_10165</name>
</gene>
<reference evidence="3" key="1">
    <citation type="submission" date="2020-12" db="EMBL/GenBank/DDBJ databases">
        <title>M. sibirica DSM 26468T genome.</title>
        <authorList>
            <person name="Thieme N."/>
            <person name="Rettenmaier R."/>
            <person name="Zverlov V."/>
            <person name="Liebl W."/>
        </authorList>
    </citation>
    <scope>NUCLEOTIDE SEQUENCE</scope>
    <source>
        <strain evidence="3">DSM 26468</strain>
    </source>
</reference>
<dbReference type="GO" id="GO:0008289">
    <property type="term" value="F:lipid binding"/>
    <property type="evidence" value="ECO:0007669"/>
    <property type="project" value="UniProtKB-KW"/>
</dbReference>
<comment type="function">
    <text evidence="1">May bind long-chain fatty acids, such as palmitate, and may play a role in lipid transport or fatty acid metabolism.</text>
</comment>
<dbReference type="Gene3D" id="2.20.28.50">
    <property type="entry name" value="degv family protein"/>
    <property type="match status" value="1"/>
</dbReference>
<dbReference type="AlphaFoldDB" id="A0A8J7HCS7"/>
<evidence type="ECO:0000313" key="3">
    <source>
        <dbReference type="EMBL" id="MBH1941257.1"/>
    </source>
</evidence>